<evidence type="ECO:0000313" key="2">
    <source>
        <dbReference type="EMBL" id="CAD6336672.1"/>
    </source>
</evidence>
<sequence>MPLLPPGISVRSVWEDNLELELRFLYTASFITPATPRPSRLASPSTTTSGTSSPGSSTSGFHPATADPHAANSVGYLEARGLSFDEHQAHGILTASRLATGLNGCGLFRRPQISWITYAGVYLIGYLMKILSMGNPLPDSLGGFLDMVRQFLGQDVYDVARIAVDCALPPGLEHVASSLCLVPAALSPRLAGAGSLLALLAFMRLKYEMLYGDVSRFRGLIHGIQVI</sequence>
<dbReference type="EMBL" id="CAJGYO010000018">
    <property type="protein sequence ID" value="CAD6336672.1"/>
    <property type="molecule type" value="Genomic_DNA"/>
</dbReference>
<feature type="compositionally biased region" description="Low complexity" evidence="1">
    <location>
        <begin position="43"/>
        <end position="60"/>
    </location>
</feature>
<keyword evidence="3" id="KW-1185">Reference proteome</keyword>
<evidence type="ECO:0000313" key="3">
    <source>
        <dbReference type="Proteomes" id="UP000604825"/>
    </source>
</evidence>
<dbReference type="InterPro" id="IPR036397">
    <property type="entry name" value="RNaseH_sf"/>
</dbReference>
<dbReference type="Proteomes" id="UP000604825">
    <property type="component" value="Unassembled WGS sequence"/>
</dbReference>
<proteinExistence type="predicted"/>
<dbReference type="GO" id="GO:0003676">
    <property type="term" value="F:nucleic acid binding"/>
    <property type="evidence" value="ECO:0007669"/>
    <property type="project" value="InterPro"/>
</dbReference>
<dbReference type="InterPro" id="IPR039637">
    <property type="entry name" value="CNOT7/CNOT8/Pop2"/>
</dbReference>
<name>A0A811S307_9POAL</name>
<dbReference type="InterPro" id="IPR012337">
    <property type="entry name" value="RNaseH-like_sf"/>
</dbReference>
<accession>A0A811S307</accession>
<dbReference type="OrthoDB" id="602738at2759"/>
<comment type="caution">
    <text evidence="2">The sequence shown here is derived from an EMBL/GenBank/DDBJ whole genome shotgun (WGS) entry which is preliminary data.</text>
</comment>
<dbReference type="AlphaFoldDB" id="A0A811S307"/>
<protein>
    <submittedName>
        <fullName evidence="2">Uncharacterized protein</fullName>
    </submittedName>
</protein>
<organism evidence="2 3">
    <name type="scientific">Miscanthus lutarioriparius</name>
    <dbReference type="NCBI Taxonomy" id="422564"/>
    <lineage>
        <taxon>Eukaryota</taxon>
        <taxon>Viridiplantae</taxon>
        <taxon>Streptophyta</taxon>
        <taxon>Embryophyta</taxon>
        <taxon>Tracheophyta</taxon>
        <taxon>Spermatophyta</taxon>
        <taxon>Magnoliopsida</taxon>
        <taxon>Liliopsida</taxon>
        <taxon>Poales</taxon>
        <taxon>Poaceae</taxon>
        <taxon>PACMAD clade</taxon>
        <taxon>Panicoideae</taxon>
        <taxon>Andropogonodae</taxon>
        <taxon>Andropogoneae</taxon>
        <taxon>Saccharinae</taxon>
        <taxon>Miscanthus</taxon>
    </lineage>
</organism>
<dbReference type="SUPFAM" id="SSF53098">
    <property type="entry name" value="Ribonuclease H-like"/>
    <property type="match status" value="1"/>
</dbReference>
<reference evidence="2" key="1">
    <citation type="submission" date="2020-10" db="EMBL/GenBank/DDBJ databases">
        <authorList>
            <person name="Han B."/>
            <person name="Lu T."/>
            <person name="Zhao Q."/>
            <person name="Huang X."/>
            <person name="Zhao Y."/>
        </authorList>
    </citation>
    <scope>NUCLEOTIDE SEQUENCE</scope>
</reference>
<gene>
    <name evidence="2" type="ORF">NCGR_LOCUS60770</name>
</gene>
<dbReference type="PANTHER" id="PTHR10797">
    <property type="entry name" value="CCR4-NOT TRANSCRIPTION COMPLEX SUBUNIT"/>
    <property type="match status" value="1"/>
</dbReference>
<dbReference type="GO" id="GO:0004535">
    <property type="term" value="F:poly(A)-specific ribonuclease activity"/>
    <property type="evidence" value="ECO:0007669"/>
    <property type="project" value="InterPro"/>
</dbReference>
<dbReference type="GO" id="GO:0030014">
    <property type="term" value="C:CCR4-NOT complex"/>
    <property type="evidence" value="ECO:0007669"/>
    <property type="project" value="InterPro"/>
</dbReference>
<evidence type="ECO:0000256" key="1">
    <source>
        <dbReference type="SAM" id="MobiDB-lite"/>
    </source>
</evidence>
<feature type="region of interest" description="Disordered" evidence="1">
    <location>
        <begin position="36"/>
        <end position="64"/>
    </location>
</feature>
<dbReference type="Gene3D" id="3.30.420.10">
    <property type="entry name" value="Ribonuclease H-like superfamily/Ribonuclease H"/>
    <property type="match status" value="1"/>
</dbReference>